<keyword evidence="7" id="KW-0472">Membrane</keyword>
<dbReference type="STRING" id="53326.A0A016W404"/>
<evidence type="ECO:0000313" key="9">
    <source>
        <dbReference type="Proteomes" id="UP000024635"/>
    </source>
</evidence>
<keyword evidence="5" id="KW-0732">Signal</keyword>
<organism evidence="8 9">
    <name type="scientific">Ancylostoma ceylanicum</name>
    <dbReference type="NCBI Taxonomy" id="53326"/>
    <lineage>
        <taxon>Eukaryota</taxon>
        <taxon>Metazoa</taxon>
        <taxon>Ecdysozoa</taxon>
        <taxon>Nematoda</taxon>
        <taxon>Chromadorea</taxon>
        <taxon>Rhabditida</taxon>
        <taxon>Rhabditina</taxon>
        <taxon>Rhabditomorpha</taxon>
        <taxon>Strongyloidea</taxon>
        <taxon>Ancylostomatidae</taxon>
        <taxon>Ancylostomatinae</taxon>
        <taxon>Ancylostoma</taxon>
    </lineage>
</organism>
<proteinExistence type="inferred from homology"/>
<keyword evidence="7" id="KW-1133">Transmembrane helix</keyword>
<dbReference type="SUPFAM" id="SSF53756">
    <property type="entry name" value="UDP-Glycosyltransferase/glycogen phosphorylase"/>
    <property type="match status" value="1"/>
</dbReference>
<evidence type="ECO:0000313" key="8">
    <source>
        <dbReference type="EMBL" id="EYC33733.1"/>
    </source>
</evidence>
<sequence>MIPIFADQPRNAKMLAKHGGGIVLTKSALENSKELRDSLLTIFNDASYSQNAKRLSEMLLNQPIGPKQLIIRHSEFAAKFGRLPNLDSYGRQLPFIQYHLLDIILAIASVIAMTAYVIFRLISRCFSISVKTKKD</sequence>
<name>A0A016W404_9BILA</name>
<accession>A0A016W404</accession>
<feature type="transmembrane region" description="Helical" evidence="7">
    <location>
        <begin position="96"/>
        <end position="119"/>
    </location>
</feature>
<dbReference type="AlphaFoldDB" id="A0A016W404"/>
<reference evidence="9" key="1">
    <citation type="journal article" date="2015" name="Nat. Genet.">
        <title>The genome and transcriptome of the zoonotic hookworm Ancylostoma ceylanicum identify infection-specific gene families.</title>
        <authorList>
            <person name="Schwarz E.M."/>
            <person name="Hu Y."/>
            <person name="Antoshechkin I."/>
            <person name="Miller M.M."/>
            <person name="Sternberg P.W."/>
            <person name="Aroian R.V."/>
        </authorList>
    </citation>
    <scope>NUCLEOTIDE SEQUENCE</scope>
    <source>
        <strain evidence="9">HY135</strain>
    </source>
</reference>
<dbReference type="InterPro" id="IPR050271">
    <property type="entry name" value="UDP-glycosyltransferase"/>
</dbReference>
<dbReference type="OrthoDB" id="5859629at2759"/>
<dbReference type="GO" id="GO:0015020">
    <property type="term" value="F:glucuronosyltransferase activity"/>
    <property type="evidence" value="ECO:0007669"/>
    <property type="project" value="UniProtKB-EC"/>
</dbReference>
<evidence type="ECO:0000256" key="4">
    <source>
        <dbReference type="ARBA" id="ARBA00022679"/>
    </source>
</evidence>
<dbReference type="PANTHER" id="PTHR48043:SF23">
    <property type="entry name" value="UDP-GLUCURONOSYLTRANSFERASE"/>
    <property type="match status" value="1"/>
</dbReference>
<dbReference type="InterPro" id="IPR002213">
    <property type="entry name" value="UDP_glucos_trans"/>
</dbReference>
<gene>
    <name evidence="8" type="primary">Acey_s0002.g954</name>
    <name evidence="8" type="ORF">Y032_0002g954</name>
</gene>
<evidence type="ECO:0000256" key="1">
    <source>
        <dbReference type="ARBA" id="ARBA00009995"/>
    </source>
</evidence>
<protein>
    <recommendedName>
        <fullName evidence="2">glucuronosyltransferase</fullName>
        <ecNumber evidence="2">2.4.1.17</ecNumber>
    </recommendedName>
</protein>
<keyword evidence="7" id="KW-0812">Transmembrane</keyword>
<evidence type="ECO:0000256" key="2">
    <source>
        <dbReference type="ARBA" id="ARBA00012544"/>
    </source>
</evidence>
<comment type="caution">
    <text evidence="8">The sequence shown here is derived from an EMBL/GenBank/DDBJ whole genome shotgun (WGS) entry which is preliminary data.</text>
</comment>
<keyword evidence="4" id="KW-0808">Transferase</keyword>
<dbReference type="EC" id="2.4.1.17" evidence="2"/>
<evidence type="ECO:0000256" key="6">
    <source>
        <dbReference type="ARBA" id="ARBA00047475"/>
    </source>
</evidence>
<evidence type="ECO:0000256" key="7">
    <source>
        <dbReference type="SAM" id="Phobius"/>
    </source>
</evidence>
<dbReference type="Proteomes" id="UP000024635">
    <property type="component" value="Unassembled WGS sequence"/>
</dbReference>
<dbReference type="EMBL" id="JARK01001338">
    <property type="protein sequence ID" value="EYC33733.1"/>
    <property type="molecule type" value="Genomic_DNA"/>
</dbReference>
<keyword evidence="3" id="KW-0328">Glycosyltransferase</keyword>
<evidence type="ECO:0000256" key="5">
    <source>
        <dbReference type="ARBA" id="ARBA00022729"/>
    </source>
</evidence>
<keyword evidence="9" id="KW-1185">Reference proteome</keyword>
<comment type="catalytic activity">
    <reaction evidence="6">
        <text>glucuronate acceptor + UDP-alpha-D-glucuronate = acceptor beta-D-glucuronoside + UDP + H(+)</text>
        <dbReference type="Rhea" id="RHEA:21032"/>
        <dbReference type="ChEBI" id="CHEBI:15378"/>
        <dbReference type="ChEBI" id="CHEBI:58052"/>
        <dbReference type="ChEBI" id="CHEBI:58223"/>
        <dbReference type="ChEBI" id="CHEBI:132367"/>
        <dbReference type="ChEBI" id="CHEBI:132368"/>
        <dbReference type="EC" id="2.4.1.17"/>
    </reaction>
</comment>
<dbReference type="PANTHER" id="PTHR48043">
    <property type="entry name" value="EG:EG0003.4 PROTEIN-RELATED"/>
    <property type="match status" value="1"/>
</dbReference>
<dbReference type="Gene3D" id="3.40.50.2000">
    <property type="entry name" value="Glycogen Phosphorylase B"/>
    <property type="match status" value="1"/>
</dbReference>
<comment type="similarity">
    <text evidence="1">Belongs to the UDP-glycosyltransferase family.</text>
</comment>
<dbReference type="Pfam" id="PF00201">
    <property type="entry name" value="UDPGT"/>
    <property type="match status" value="1"/>
</dbReference>
<evidence type="ECO:0000256" key="3">
    <source>
        <dbReference type="ARBA" id="ARBA00022676"/>
    </source>
</evidence>